<evidence type="ECO:0000313" key="1">
    <source>
        <dbReference type="EMBL" id="KAG5581019.1"/>
    </source>
</evidence>
<name>A0A9J5WZ09_SOLCO</name>
<proteinExistence type="predicted"/>
<evidence type="ECO:0000313" key="2">
    <source>
        <dbReference type="Proteomes" id="UP000824120"/>
    </source>
</evidence>
<dbReference type="AlphaFoldDB" id="A0A9J5WZ09"/>
<sequence>MVEVLADLEQMLSLRLQFLETDQLMMVSIVYAKCEAIERLNLWNDIYHISSQINDSPLFIGIGGLPVDFAFCVNSCELVGINFKGSPVTWWNGRIDYGCIFKRFDRYLMN</sequence>
<gene>
    <name evidence="1" type="ORF">H5410_051646</name>
</gene>
<reference evidence="1 2" key="1">
    <citation type="submission" date="2020-09" db="EMBL/GenBank/DDBJ databases">
        <title>De no assembly of potato wild relative species, Solanum commersonii.</title>
        <authorList>
            <person name="Cho K."/>
        </authorList>
    </citation>
    <scope>NUCLEOTIDE SEQUENCE [LARGE SCALE GENOMIC DNA]</scope>
    <source>
        <strain evidence="1">LZ3.2</strain>
        <tissue evidence="1">Leaf</tissue>
    </source>
</reference>
<organism evidence="1 2">
    <name type="scientific">Solanum commersonii</name>
    <name type="common">Commerson's wild potato</name>
    <name type="synonym">Commerson's nightshade</name>
    <dbReference type="NCBI Taxonomy" id="4109"/>
    <lineage>
        <taxon>Eukaryota</taxon>
        <taxon>Viridiplantae</taxon>
        <taxon>Streptophyta</taxon>
        <taxon>Embryophyta</taxon>
        <taxon>Tracheophyta</taxon>
        <taxon>Spermatophyta</taxon>
        <taxon>Magnoliopsida</taxon>
        <taxon>eudicotyledons</taxon>
        <taxon>Gunneridae</taxon>
        <taxon>Pentapetalae</taxon>
        <taxon>asterids</taxon>
        <taxon>lamiids</taxon>
        <taxon>Solanales</taxon>
        <taxon>Solanaceae</taxon>
        <taxon>Solanoideae</taxon>
        <taxon>Solaneae</taxon>
        <taxon>Solanum</taxon>
    </lineage>
</organism>
<keyword evidence="2" id="KW-1185">Reference proteome</keyword>
<dbReference type="Proteomes" id="UP000824120">
    <property type="component" value="Chromosome 10"/>
</dbReference>
<dbReference type="OrthoDB" id="1301789at2759"/>
<comment type="caution">
    <text evidence="1">The sequence shown here is derived from an EMBL/GenBank/DDBJ whole genome shotgun (WGS) entry which is preliminary data.</text>
</comment>
<dbReference type="EMBL" id="JACXVP010000010">
    <property type="protein sequence ID" value="KAG5581019.1"/>
    <property type="molecule type" value="Genomic_DNA"/>
</dbReference>
<protein>
    <submittedName>
        <fullName evidence="1">Uncharacterized protein</fullName>
    </submittedName>
</protein>
<accession>A0A9J5WZ09</accession>